<dbReference type="OrthoDB" id="3295294at2"/>
<dbReference type="EMBL" id="JFBT01000001">
    <property type="protein sequence ID" value="EXG80359.1"/>
    <property type="molecule type" value="Genomic_DNA"/>
</dbReference>
<dbReference type="SUPFAM" id="SSF55961">
    <property type="entry name" value="Bet v1-like"/>
    <property type="match status" value="1"/>
</dbReference>
<feature type="domain" description="SnoaL-like" evidence="1">
    <location>
        <begin position="197"/>
        <end position="297"/>
    </location>
</feature>
<gene>
    <name evidence="2" type="ORF">CryarDRAFT_1432</name>
</gene>
<reference evidence="2 3" key="1">
    <citation type="submission" date="2013-07" db="EMBL/GenBank/DDBJ databases">
        <authorList>
            <consortium name="DOE Joint Genome Institute"/>
            <person name="Eisen J."/>
            <person name="Huntemann M."/>
            <person name="Han J."/>
            <person name="Chen A."/>
            <person name="Kyrpides N."/>
            <person name="Mavromatis K."/>
            <person name="Markowitz V."/>
            <person name="Palaniappan K."/>
            <person name="Ivanova N."/>
            <person name="Schaumberg A."/>
            <person name="Pati A."/>
            <person name="Liolios K."/>
            <person name="Nordberg H.P."/>
            <person name="Cantor M.N."/>
            <person name="Hua S.X."/>
            <person name="Woyke T."/>
        </authorList>
    </citation>
    <scope>NUCLEOTIDE SEQUENCE [LARGE SCALE GENOMIC DNA]</scope>
    <source>
        <strain evidence="2 3">DSM 44712</strain>
    </source>
</reference>
<dbReference type="InterPro" id="IPR019587">
    <property type="entry name" value="Polyketide_cyclase/dehydratase"/>
</dbReference>
<evidence type="ECO:0000259" key="1">
    <source>
        <dbReference type="Pfam" id="PF12680"/>
    </source>
</evidence>
<dbReference type="Pfam" id="PF10604">
    <property type="entry name" value="Polyketide_cyc2"/>
    <property type="match status" value="1"/>
</dbReference>
<dbReference type="Gene3D" id="3.30.530.20">
    <property type="match status" value="1"/>
</dbReference>
<proteinExistence type="predicted"/>
<name>A0A010ZNV0_9ACTN</name>
<comment type="caution">
    <text evidence="2">The sequence shown here is derived from an EMBL/GenBank/DDBJ whole genome shotgun (WGS) entry which is preliminary data.</text>
</comment>
<dbReference type="SUPFAM" id="SSF54427">
    <property type="entry name" value="NTF2-like"/>
    <property type="match status" value="1"/>
</dbReference>
<evidence type="ECO:0000313" key="2">
    <source>
        <dbReference type="EMBL" id="EXG80359.1"/>
    </source>
</evidence>
<organism evidence="2 3">
    <name type="scientific">Cryptosporangium arvum DSM 44712</name>
    <dbReference type="NCBI Taxonomy" id="927661"/>
    <lineage>
        <taxon>Bacteria</taxon>
        <taxon>Bacillati</taxon>
        <taxon>Actinomycetota</taxon>
        <taxon>Actinomycetes</taxon>
        <taxon>Cryptosporangiales</taxon>
        <taxon>Cryptosporangiaceae</taxon>
        <taxon>Cryptosporangium</taxon>
    </lineage>
</organism>
<accession>A0A010ZNV0</accession>
<dbReference type="InterPro" id="IPR023393">
    <property type="entry name" value="START-like_dom_sf"/>
</dbReference>
<dbReference type="AlphaFoldDB" id="A0A010ZNV0"/>
<sequence>MEITKYLAAAATGVAIVAALPTAASAHRSYERCGGTTVDRSAPVIARASVFVRASEDLTWRMHTAIDEWETWIPEIVPARQSTPGPLRPGSVFDWSPQNMTVTSTVTKVEPRRCTAWAAPVNGIDGVHLFTFEKVRGGVVVTTEESWAGKPVQADVPGFQKLLQTGLDDWVGRFKEVAERGGPARNEVRRTPRIVGDWLRYWNAGDGKRLGSLFTPDGRYTDHSAGVTFTGPAGVAQWVATTVGGVDDVHGDLRQVHRYGDRIVLGWTFSGHVKGAPSAFRLPAVTVLQLRGNRVVSNDDYYSHADLLARSGLPADWKPPAN</sequence>
<dbReference type="InterPro" id="IPR037401">
    <property type="entry name" value="SnoaL-like"/>
</dbReference>
<dbReference type="PATRIC" id="fig|927661.3.peg.1406"/>
<dbReference type="HOGENOM" id="CLU_862543_0_0_11"/>
<dbReference type="Gene3D" id="3.10.450.50">
    <property type="match status" value="1"/>
</dbReference>
<protein>
    <submittedName>
        <fullName evidence="2">SnoaL-like polyketide cyclase,polyketide cyclase/dehydrase and lipid transport protein</fullName>
    </submittedName>
</protein>
<evidence type="ECO:0000313" key="3">
    <source>
        <dbReference type="Proteomes" id="UP000021053"/>
    </source>
</evidence>
<dbReference type="Pfam" id="PF12680">
    <property type="entry name" value="SnoaL_2"/>
    <property type="match status" value="1"/>
</dbReference>
<dbReference type="RefSeq" id="WP_051569862.1">
    <property type="nucleotide sequence ID" value="NZ_KK073874.1"/>
</dbReference>
<keyword evidence="3" id="KW-1185">Reference proteome</keyword>
<dbReference type="Proteomes" id="UP000021053">
    <property type="component" value="Unassembled WGS sequence"/>
</dbReference>
<dbReference type="InterPro" id="IPR032710">
    <property type="entry name" value="NTF2-like_dom_sf"/>
</dbReference>